<gene>
    <name evidence="2" type="ORF">BZ3500_MVSOF-1268-A1-R1_C094G00513</name>
    <name evidence="1" type="ORF">BZ3500_MVSOF-1268-A1-R1_CHR3-3G06632</name>
</gene>
<accession>A0A2X0LX51</accession>
<dbReference type="AlphaFoldDB" id="A0A2X0LX51"/>
<reference evidence="2" key="2">
    <citation type="submission" date="2016-10" db="EMBL/GenBank/DDBJ databases">
        <authorList>
            <person name="Cai Z."/>
        </authorList>
    </citation>
    <scope>NUCLEOTIDE SEQUENCE [LARGE SCALE GENOMIC DNA]</scope>
</reference>
<reference evidence="3" key="1">
    <citation type="submission" date="2016-10" db="EMBL/GenBank/DDBJ databases">
        <authorList>
            <person name="Jeantristanb JTB J.-T."/>
            <person name="Ricardo R."/>
        </authorList>
    </citation>
    <scope>NUCLEOTIDE SEQUENCE [LARGE SCALE GENOMIC DNA]</scope>
</reference>
<organism evidence="2 3">
    <name type="scientific">Microbotryum saponariae</name>
    <dbReference type="NCBI Taxonomy" id="289078"/>
    <lineage>
        <taxon>Eukaryota</taxon>
        <taxon>Fungi</taxon>
        <taxon>Dikarya</taxon>
        <taxon>Basidiomycota</taxon>
        <taxon>Pucciniomycotina</taxon>
        <taxon>Microbotryomycetes</taxon>
        <taxon>Microbotryales</taxon>
        <taxon>Microbotryaceae</taxon>
        <taxon>Microbotryum</taxon>
    </lineage>
</organism>
<name>A0A2X0LX51_9BASI</name>
<sequence>MRILQRWDDDRTNKASRASRRVGLRMRRTVTVRGQNRAATRDFMFQRAQRRMEFE</sequence>
<proteinExistence type="predicted"/>
<protein>
    <submittedName>
        <fullName evidence="2">BZ3500_MvSof-1268-A1-R1_C094g00513 protein</fullName>
    </submittedName>
    <submittedName>
        <fullName evidence="1">BZ3500_MvSof-1268-A1-R1_Chr3-3g06632 protein</fullName>
    </submittedName>
</protein>
<evidence type="ECO:0000313" key="2">
    <source>
        <dbReference type="EMBL" id="SDA04043.1"/>
    </source>
</evidence>
<dbReference type="Proteomes" id="UP000249723">
    <property type="component" value="Unassembled WGS sequence"/>
</dbReference>
<keyword evidence="3" id="KW-1185">Reference proteome</keyword>
<evidence type="ECO:0000313" key="1">
    <source>
        <dbReference type="EMBL" id="SCZ98169.1"/>
    </source>
</evidence>
<dbReference type="EMBL" id="FMWP01000094">
    <property type="protein sequence ID" value="SCZ98169.1"/>
    <property type="molecule type" value="Genomic_DNA"/>
</dbReference>
<evidence type="ECO:0000313" key="3">
    <source>
        <dbReference type="Proteomes" id="UP000249723"/>
    </source>
</evidence>
<dbReference type="EMBL" id="FMWP01000141">
    <property type="protein sequence ID" value="SDA04043.1"/>
    <property type="molecule type" value="Genomic_DNA"/>
</dbReference>